<reference evidence="2 3" key="1">
    <citation type="journal article" date="2015" name="ISME J.">
        <title>Genomic and phenotypic differentiation among Methanosarcina mazei populations from Columbia River sediment.</title>
        <authorList>
            <person name="Youngblut N.D."/>
            <person name="Wirth J.S."/>
            <person name="Henriksen J.R."/>
            <person name="Smith M."/>
            <person name="Simon H."/>
            <person name="Metcalf W.W."/>
            <person name="Whitaker R.J."/>
        </authorList>
    </citation>
    <scope>NUCLEOTIDE SEQUENCE [LARGE SCALE GENOMIC DNA]</scope>
    <source>
        <strain evidence="2 3">3.F.A.1B.1</strain>
    </source>
</reference>
<feature type="transmembrane region" description="Helical" evidence="1">
    <location>
        <begin position="12"/>
        <end position="30"/>
    </location>
</feature>
<dbReference type="EMBL" id="JJPC01000104">
    <property type="protein sequence ID" value="KKG33304.1"/>
    <property type="molecule type" value="Genomic_DNA"/>
</dbReference>
<dbReference type="AlphaFoldDB" id="A0A0F8ET48"/>
<name>A0A0F8ET48_METMZ</name>
<dbReference type="RefSeq" id="WP_048046150.1">
    <property type="nucleotide sequence ID" value="NZ_JJPC01000104.1"/>
</dbReference>
<accession>A0A0F8ET48</accession>
<evidence type="ECO:0000313" key="2">
    <source>
        <dbReference type="EMBL" id="KKG33304.1"/>
    </source>
</evidence>
<keyword evidence="1" id="KW-0812">Transmembrane</keyword>
<comment type="caution">
    <text evidence="2">The sequence shown here is derived from an EMBL/GenBank/DDBJ whole genome shotgun (WGS) entry which is preliminary data.</text>
</comment>
<keyword evidence="1" id="KW-1133">Transmembrane helix</keyword>
<gene>
    <name evidence="2" type="ORF">DU30_09240</name>
</gene>
<protein>
    <submittedName>
        <fullName evidence="2">Uncharacterized protein</fullName>
    </submittedName>
</protein>
<evidence type="ECO:0000256" key="1">
    <source>
        <dbReference type="SAM" id="Phobius"/>
    </source>
</evidence>
<sequence>MFIPSYEASYTFIQLLCTIVATVAVWQFFARLGEFMSPMPKDDDCCNYTPRYHSRRQRQ</sequence>
<evidence type="ECO:0000313" key="3">
    <source>
        <dbReference type="Proteomes" id="UP000034298"/>
    </source>
</evidence>
<dbReference type="Proteomes" id="UP000034298">
    <property type="component" value="Unassembled WGS sequence"/>
</dbReference>
<proteinExistence type="predicted"/>
<dbReference type="PATRIC" id="fig|2209.62.peg.1957"/>
<keyword evidence="1" id="KW-0472">Membrane</keyword>
<organism evidence="2 3">
    <name type="scientific">Methanosarcina mazei</name>
    <name type="common">Methanosarcina frisia</name>
    <dbReference type="NCBI Taxonomy" id="2209"/>
    <lineage>
        <taxon>Archaea</taxon>
        <taxon>Methanobacteriati</taxon>
        <taxon>Methanobacteriota</taxon>
        <taxon>Stenosarchaea group</taxon>
        <taxon>Methanomicrobia</taxon>
        <taxon>Methanosarcinales</taxon>
        <taxon>Methanosarcinaceae</taxon>
        <taxon>Methanosarcina</taxon>
    </lineage>
</organism>